<feature type="transmembrane region" description="Helical" evidence="1">
    <location>
        <begin position="12"/>
        <end position="36"/>
    </location>
</feature>
<accession>A0AAD6T2A0</accession>
<feature type="transmembrane region" description="Helical" evidence="1">
    <location>
        <begin position="163"/>
        <end position="184"/>
    </location>
</feature>
<dbReference type="AlphaFoldDB" id="A0AAD6T2A0"/>
<evidence type="ECO:0000256" key="1">
    <source>
        <dbReference type="SAM" id="Phobius"/>
    </source>
</evidence>
<reference evidence="2" key="1">
    <citation type="submission" date="2023-03" db="EMBL/GenBank/DDBJ databases">
        <title>Massive genome expansion in bonnet fungi (Mycena s.s.) driven by repeated elements and novel gene families across ecological guilds.</title>
        <authorList>
            <consortium name="Lawrence Berkeley National Laboratory"/>
            <person name="Harder C.B."/>
            <person name="Miyauchi S."/>
            <person name="Viragh M."/>
            <person name="Kuo A."/>
            <person name="Thoen E."/>
            <person name="Andreopoulos B."/>
            <person name="Lu D."/>
            <person name="Skrede I."/>
            <person name="Drula E."/>
            <person name="Henrissat B."/>
            <person name="Morin E."/>
            <person name="Kohler A."/>
            <person name="Barry K."/>
            <person name="LaButti K."/>
            <person name="Morin E."/>
            <person name="Salamov A."/>
            <person name="Lipzen A."/>
            <person name="Mereny Z."/>
            <person name="Hegedus B."/>
            <person name="Baldrian P."/>
            <person name="Stursova M."/>
            <person name="Weitz H."/>
            <person name="Taylor A."/>
            <person name="Grigoriev I.V."/>
            <person name="Nagy L.G."/>
            <person name="Martin F."/>
            <person name="Kauserud H."/>
        </authorList>
    </citation>
    <scope>NUCLEOTIDE SEQUENCE</scope>
    <source>
        <strain evidence="2">CBHHK200</strain>
    </source>
</reference>
<feature type="transmembrane region" description="Helical" evidence="1">
    <location>
        <begin position="95"/>
        <end position="114"/>
    </location>
</feature>
<gene>
    <name evidence="2" type="ORF">C8F04DRAFT_1256503</name>
</gene>
<feature type="transmembrane region" description="Helical" evidence="1">
    <location>
        <begin position="135"/>
        <end position="157"/>
    </location>
</feature>
<feature type="transmembrane region" description="Helical" evidence="1">
    <location>
        <begin position="235"/>
        <end position="257"/>
    </location>
</feature>
<feature type="transmembrane region" description="Helical" evidence="1">
    <location>
        <begin position="48"/>
        <end position="75"/>
    </location>
</feature>
<proteinExistence type="predicted"/>
<name>A0AAD6T2A0_9AGAR</name>
<comment type="caution">
    <text evidence="2">The sequence shown here is derived from an EMBL/GenBank/DDBJ whole genome shotgun (WGS) entry which is preliminary data.</text>
</comment>
<organism evidence="2 3">
    <name type="scientific">Mycena alexandri</name>
    <dbReference type="NCBI Taxonomy" id="1745969"/>
    <lineage>
        <taxon>Eukaryota</taxon>
        <taxon>Fungi</taxon>
        <taxon>Dikarya</taxon>
        <taxon>Basidiomycota</taxon>
        <taxon>Agaricomycotina</taxon>
        <taxon>Agaricomycetes</taxon>
        <taxon>Agaricomycetidae</taxon>
        <taxon>Agaricales</taxon>
        <taxon>Marasmiineae</taxon>
        <taxon>Mycenaceae</taxon>
        <taxon>Mycena</taxon>
    </lineage>
</organism>
<dbReference type="EMBL" id="JARJCM010000034">
    <property type="protein sequence ID" value="KAJ7037994.1"/>
    <property type="molecule type" value="Genomic_DNA"/>
</dbReference>
<keyword evidence="1" id="KW-0812">Transmembrane</keyword>
<evidence type="ECO:0000313" key="3">
    <source>
        <dbReference type="Proteomes" id="UP001218188"/>
    </source>
</evidence>
<evidence type="ECO:0000313" key="2">
    <source>
        <dbReference type="EMBL" id="KAJ7037994.1"/>
    </source>
</evidence>
<protein>
    <submittedName>
        <fullName evidence="2">Uncharacterized protein</fullName>
    </submittedName>
</protein>
<feature type="transmembrane region" description="Helical" evidence="1">
    <location>
        <begin position="204"/>
        <end position="229"/>
    </location>
</feature>
<dbReference type="Proteomes" id="UP001218188">
    <property type="component" value="Unassembled WGS sequence"/>
</dbReference>
<keyword evidence="3" id="KW-1185">Reference proteome</keyword>
<keyword evidence="1" id="KW-0472">Membrane</keyword>
<sequence length="468" mass="51915">MSAAPGTKDSYIGVFLGNILYGFYVSVFLESSLLLWRKQKGRNASNIYVIVTSAVMFILITMRCVIDTVRCILAFNNQGLSFGPPNTTLGVVSNACWLLVTAVADAFLAYIPYLHRVEEELAYYNPSHITLPRQFRAIWILYSFITFDVTKPIFGPITMSIDAFSYLTLFTNLLCSALISFRIFSVRRKVTGLVSGSPGRSDDITTKIVSIMVESAATYTLLLVVQLVTSSLDSYISYIATDCTPATIGIVFSYIIIRVSRGSSYGDSTTSAVPTGLSRERANGTFELSTRNPLSGTRSEVQVKLERTIHQHSDADEHSVTNSGKYVEELTGPTRLNASSVTSMGAVNLSHLCVLKLSNTAAKELLQWDNARTLREVSGVPRPVNHSRSRPLWRDCGTRYPGRLHLSTISIMTSGSFSRLFGDLSRLHRGTSRACIGHGFKLTDELVWRQLHATLLEEMPNYAFYINR</sequence>
<keyword evidence="1" id="KW-1133">Transmembrane helix</keyword>